<evidence type="ECO:0000313" key="2">
    <source>
        <dbReference type="EMBL" id="KAK8837916.1"/>
    </source>
</evidence>
<reference evidence="2 3" key="1">
    <citation type="submission" date="2024-04" db="EMBL/GenBank/DDBJ databases">
        <title>Tritrichomonas musculus Genome.</title>
        <authorList>
            <person name="Alves-Ferreira E."/>
            <person name="Grigg M."/>
            <person name="Lorenzi H."/>
            <person name="Galac M."/>
        </authorList>
    </citation>
    <scope>NUCLEOTIDE SEQUENCE [LARGE SCALE GENOMIC DNA]</scope>
    <source>
        <strain evidence="2 3">EAF2021</strain>
    </source>
</reference>
<accession>A0ABR2GW83</accession>
<dbReference type="Gene3D" id="2.60.120.260">
    <property type="entry name" value="Galactose-binding domain-like"/>
    <property type="match status" value="1"/>
</dbReference>
<dbReference type="InterPro" id="IPR008979">
    <property type="entry name" value="Galactose-bd-like_sf"/>
</dbReference>
<name>A0ABR2GW83_9EUKA</name>
<organism evidence="2 3">
    <name type="scientific">Tritrichomonas musculus</name>
    <dbReference type="NCBI Taxonomy" id="1915356"/>
    <lineage>
        <taxon>Eukaryota</taxon>
        <taxon>Metamonada</taxon>
        <taxon>Parabasalia</taxon>
        <taxon>Tritrichomonadida</taxon>
        <taxon>Tritrichomonadidae</taxon>
        <taxon>Tritrichomonas</taxon>
    </lineage>
</organism>
<protein>
    <recommendedName>
        <fullName evidence="1">F5/8 type C domain-containing protein</fullName>
    </recommendedName>
</protein>
<dbReference type="InterPro" id="IPR000421">
    <property type="entry name" value="FA58C"/>
</dbReference>
<evidence type="ECO:0000313" key="3">
    <source>
        <dbReference type="Proteomes" id="UP001470230"/>
    </source>
</evidence>
<keyword evidence="3" id="KW-1185">Reference proteome</keyword>
<gene>
    <name evidence="2" type="ORF">M9Y10_035857</name>
</gene>
<proteinExistence type="predicted"/>
<sequence>MNSMENQSLDFSLNIKNLRDIPFNLYEKNFTFHFNGKTYKTNRLNADLLSPLIRQLHYSDNTIDEFYLKLDNTQEKESKQQAAETKEDYFSDFLKLYTFENTKIDPKRQQIYSQYFYALGNYDEFFRLLPDYYNEISEDNALERLILLSNIATQHDISINLQEMEVIQKLINFISSHFESIDKEKMKQLNNDIIEKIINNENLKLHDEDSLLEFVLELYSKDENSYELFEYILFNNISEEMIEKFIDKFSIEYLNLGIWRSICQRLLGKEKSGIDRYTEKAKIEKFGKDEGQQFEGIMNHLTVESGGNIHDNGVVEITANSFNGNHHPKYLVDYKNDYYYECSNSKVLSSICFDFKDKAVNLSSYTMKSNSNSDGRNGPKSWILEVSNDGKNWEEIDRRENNESLKGEKIVFTFKVQKQNYGFYRFVQLRQTSTAWYQSSNYIWFLALEFNGELKYPPEQTKK</sequence>
<dbReference type="Pfam" id="PF00754">
    <property type="entry name" value="F5_F8_type_C"/>
    <property type="match status" value="1"/>
</dbReference>
<dbReference type="SUPFAM" id="SSF49785">
    <property type="entry name" value="Galactose-binding domain-like"/>
    <property type="match status" value="1"/>
</dbReference>
<dbReference type="Proteomes" id="UP001470230">
    <property type="component" value="Unassembled WGS sequence"/>
</dbReference>
<feature type="domain" description="F5/8 type C" evidence="1">
    <location>
        <begin position="317"/>
        <end position="436"/>
    </location>
</feature>
<comment type="caution">
    <text evidence="2">The sequence shown here is derived from an EMBL/GenBank/DDBJ whole genome shotgun (WGS) entry which is preliminary data.</text>
</comment>
<evidence type="ECO:0000259" key="1">
    <source>
        <dbReference type="Pfam" id="PF00754"/>
    </source>
</evidence>
<dbReference type="EMBL" id="JAPFFF010000057">
    <property type="protein sequence ID" value="KAK8837916.1"/>
    <property type="molecule type" value="Genomic_DNA"/>
</dbReference>